<sequence>MEMEETIKLLDAADAKVREKIQDSEHEIGKAYKREKLEKARTLIQEAITSLLLISR</sequence>
<dbReference type="AlphaFoldDB" id="X1UJY9"/>
<name>X1UJY9_9ZZZZ</name>
<proteinExistence type="predicted"/>
<accession>X1UJY9</accession>
<dbReference type="EMBL" id="BARW01031539">
    <property type="protein sequence ID" value="GAJ03902.1"/>
    <property type="molecule type" value="Genomic_DNA"/>
</dbReference>
<organism evidence="1">
    <name type="scientific">marine sediment metagenome</name>
    <dbReference type="NCBI Taxonomy" id="412755"/>
    <lineage>
        <taxon>unclassified sequences</taxon>
        <taxon>metagenomes</taxon>
        <taxon>ecological metagenomes</taxon>
    </lineage>
</organism>
<evidence type="ECO:0000313" key="1">
    <source>
        <dbReference type="EMBL" id="GAJ03902.1"/>
    </source>
</evidence>
<reference evidence="1" key="1">
    <citation type="journal article" date="2014" name="Front. Microbiol.">
        <title>High frequency of phylogenetically diverse reductive dehalogenase-homologous genes in deep subseafloor sedimentary metagenomes.</title>
        <authorList>
            <person name="Kawai M."/>
            <person name="Futagami T."/>
            <person name="Toyoda A."/>
            <person name="Takaki Y."/>
            <person name="Nishi S."/>
            <person name="Hori S."/>
            <person name="Arai W."/>
            <person name="Tsubouchi T."/>
            <person name="Morono Y."/>
            <person name="Uchiyama I."/>
            <person name="Ito T."/>
            <person name="Fujiyama A."/>
            <person name="Inagaki F."/>
            <person name="Takami H."/>
        </authorList>
    </citation>
    <scope>NUCLEOTIDE SEQUENCE</scope>
    <source>
        <strain evidence="1">Expedition CK06-06</strain>
    </source>
</reference>
<gene>
    <name evidence="1" type="ORF">S12H4_50144</name>
</gene>
<protein>
    <submittedName>
        <fullName evidence="1">Uncharacterized protein</fullName>
    </submittedName>
</protein>
<comment type="caution">
    <text evidence="1">The sequence shown here is derived from an EMBL/GenBank/DDBJ whole genome shotgun (WGS) entry which is preliminary data.</text>
</comment>